<sequence>MWLNNHVVRGAHLRFFCYKFKTKKSIRYDKNYLSIYRALQRLCVNSLANKTSEKIMGIEFEIRAKNARIYLRKAMHIGVIGTKITTEKIF</sequence>
<dbReference type="Proteomes" id="UP000214596">
    <property type="component" value="Unassembled WGS sequence"/>
</dbReference>
<proteinExistence type="predicted"/>
<comment type="caution">
    <text evidence="1">The sequence shown here is derived from an EMBL/GenBank/DDBJ whole genome shotgun (WGS) entry which is preliminary data.</text>
</comment>
<organism evidence="1 2">
    <name type="scientific">Vibrio parahaemolyticus</name>
    <dbReference type="NCBI Taxonomy" id="670"/>
    <lineage>
        <taxon>Bacteria</taxon>
        <taxon>Pseudomonadati</taxon>
        <taxon>Pseudomonadota</taxon>
        <taxon>Gammaproteobacteria</taxon>
        <taxon>Vibrionales</taxon>
        <taxon>Vibrionaceae</taxon>
        <taxon>Vibrio</taxon>
    </lineage>
</organism>
<name>A0A0L7UB51_VIBPH</name>
<dbReference type="AlphaFoldDB" id="A0A0L7UB51"/>
<accession>A0A0L7UB51</accession>
<gene>
    <name evidence="1" type="ORF">CA163_12050</name>
</gene>
<evidence type="ECO:0000313" key="1">
    <source>
        <dbReference type="EMBL" id="OXE32563.1"/>
    </source>
</evidence>
<dbReference type="RefSeq" id="WP_005479960.1">
    <property type="nucleotide sequence ID" value="NZ_CAMFHS010000015.1"/>
</dbReference>
<dbReference type="OrthoDB" id="5897231at2"/>
<protein>
    <submittedName>
        <fullName evidence="1">Uncharacterized protein</fullName>
    </submittedName>
</protein>
<evidence type="ECO:0000313" key="2">
    <source>
        <dbReference type="Proteomes" id="UP000214596"/>
    </source>
</evidence>
<dbReference type="OMA" id="RKAMHIG"/>
<reference evidence="1 2" key="1">
    <citation type="journal article" date="2017" name="Appl. Environ. Microbiol.">
        <title>Parallel evolution of two clades of a major Atlantic endemic Vibrio parahaemolyticus pathogen lineage by independent acquisition of related pathogenicity islands.</title>
        <authorList>
            <person name="Xu F."/>
            <person name="Gonzalez-Escalona N."/>
            <person name="Drees K.P."/>
            <person name="Sebra R.P."/>
            <person name="Cooper V.S."/>
            <person name="Jones S.H."/>
            <person name="Whistler C.A."/>
        </authorList>
    </citation>
    <scope>NUCLEOTIDE SEQUENCE [LARGE SCALE GENOMIC DNA]</scope>
    <source>
        <strain evidence="1 2">MAVP-3</strain>
    </source>
</reference>
<dbReference type="EMBL" id="NIXT01000617">
    <property type="protein sequence ID" value="OXE32563.1"/>
    <property type="molecule type" value="Genomic_DNA"/>
</dbReference>